<reference evidence="1 2" key="1">
    <citation type="journal article" date="2009" name="PLoS Genet.">
        <title>Genomic analysis of the basal lineage fungus Rhizopus oryzae reveals a whole-genome duplication.</title>
        <authorList>
            <person name="Ma L.-J."/>
            <person name="Ibrahim A.S."/>
            <person name="Skory C."/>
            <person name="Grabherr M.G."/>
            <person name="Burger G."/>
            <person name="Butler M."/>
            <person name="Elias M."/>
            <person name="Idnurm A."/>
            <person name="Lang B.F."/>
            <person name="Sone T."/>
            <person name="Abe A."/>
            <person name="Calvo S.E."/>
            <person name="Corrochano L.M."/>
            <person name="Engels R."/>
            <person name="Fu J."/>
            <person name="Hansberg W."/>
            <person name="Kim J.-M."/>
            <person name="Kodira C.D."/>
            <person name="Koehrsen M.J."/>
            <person name="Liu B."/>
            <person name="Miranda-Saavedra D."/>
            <person name="O'Leary S."/>
            <person name="Ortiz-Castellanos L."/>
            <person name="Poulter R."/>
            <person name="Rodriguez-Romero J."/>
            <person name="Ruiz-Herrera J."/>
            <person name="Shen Y.-Q."/>
            <person name="Zeng Q."/>
            <person name="Galagan J."/>
            <person name="Birren B.W."/>
            <person name="Cuomo C.A."/>
            <person name="Wickes B.L."/>
        </authorList>
    </citation>
    <scope>NUCLEOTIDE SEQUENCE [LARGE SCALE GENOMIC DNA]</scope>
    <source>
        <strain evidence="2">RA 99-880 / ATCC MYA-4621 / FGSC 9543 / NRRL 43880</strain>
    </source>
</reference>
<dbReference type="VEuPathDB" id="FungiDB:RO3G_06939"/>
<dbReference type="STRING" id="246409.I1C1A4"/>
<dbReference type="RefSeq" id="XP_067517630.1">
    <property type="nucleotide sequence ID" value="XM_067661529.1"/>
</dbReference>
<evidence type="ECO:0000313" key="1">
    <source>
        <dbReference type="EMBL" id="EIE82234.1"/>
    </source>
</evidence>
<name>I1C1A4_RHIO9</name>
<organism evidence="1 2">
    <name type="scientific">Rhizopus delemar (strain RA 99-880 / ATCC MYA-4621 / FGSC 9543 / NRRL 43880)</name>
    <name type="common">Mucormycosis agent</name>
    <name type="synonym">Rhizopus arrhizus var. delemar</name>
    <dbReference type="NCBI Taxonomy" id="246409"/>
    <lineage>
        <taxon>Eukaryota</taxon>
        <taxon>Fungi</taxon>
        <taxon>Fungi incertae sedis</taxon>
        <taxon>Mucoromycota</taxon>
        <taxon>Mucoromycotina</taxon>
        <taxon>Mucoromycetes</taxon>
        <taxon>Mucorales</taxon>
        <taxon>Mucorineae</taxon>
        <taxon>Rhizopodaceae</taxon>
        <taxon>Rhizopus</taxon>
    </lineage>
</organism>
<dbReference type="EMBL" id="CH476736">
    <property type="protein sequence ID" value="EIE82234.1"/>
    <property type="molecule type" value="Genomic_DNA"/>
</dbReference>
<gene>
    <name evidence="1" type="ORF">RO3G_06939</name>
</gene>
<keyword evidence="2" id="KW-1185">Reference proteome</keyword>
<dbReference type="OrthoDB" id="5599713at2759"/>
<accession>I1C1A4</accession>
<proteinExistence type="predicted"/>
<protein>
    <submittedName>
        <fullName evidence="1">Uncharacterized protein</fullName>
    </submittedName>
</protein>
<evidence type="ECO:0000313" key="2">
    <source>
        <dbReference type="Proteomes" id="UP000009138"/>
    </source>
</evidence>
<dbReference type="OMA" id="DAIFQRE"/>
<dbReference type="Proteomes" id="UP000009138">
    <property type="component" value="Unassembled WGS sequence"/>
</dbReference>
<dbReference type="GeneID" id="93613910"/>
<sequence>MKNSAFKSMVINLQERANIIFQREKELKQQQQASYSISNRRGAPISQGYLCTNTSTI</sequence>
<dbReference type="InParanoid" id="I1C1A4"/>
<dbReference type="AlphaFoldDB" id="I1C1A4"/>